<dbReference type="SMART" id="SM00028">
    <property type="entry name" value="TPR"/>
    <property type="match status" value="5"/>
</dbReference>
<dbReference type="SUPFAM" id="SSF55073">
    <property type="entry name" value="Nucleotide cyclase"/>
    <property type="match status" value="1"/>
</dbReference>
<dbReference type="Gene3D" id="3.30.70.270">
    <property type="match status" value="1"/>
</dbReference>
<dbReference type="InterPro" id="IPR035919">
    <property type="entry name" value="EAL_sf"/>
</dbReference>
<dbReference type="InterPro" id="IPR011990">
    <property type="entry name" value="TPR-like_helical_dom_sf"/>
</dbReference>
<comment type="caution">
    <text evidence="3">The sequence shown here is derived from an EMBL/GenBank/DDBJ whole genome shotgun (WGS) entry which is preliminary data.</text>
</comment>
<organism evidence="3 4">
    <name type="scientific">Deinococcus enclensis</name>
    <dbReference type="NCBI Taxonomy" id="1049582"/>
    <lineage>
        <taxon>Bacteria</taxon>
        <taxon>Thermotogati</taxon>
        <taxon>Deinococcota</taxon>
        <taxon>Deinococci</taxon>
        <taxon>Deinococcales</taxon>
        <taxon>Deinococcaceae</taxon>
        <taxon>Deinococcus</taxon>
    </lineage>
</organism>
<dbReference type="SUPFAM" id="SSF141868">
    <property type="entry name" value="EAL domain-like"/>
    <property type="match status" value="1"/>
</dbReference>
<proteinExistence type="predicted"/>
<dbReference type="SMART" id="SM00267">
    <property type="entry name" value="GGDEF"/>
    <property type="match status" value="1"/>
</dbReference>
<dbReference type="EMBL" id="JAURUR010000003">
    <property type="protein sequence ID" value="MDP9764135.1"/>
    <property type="molecule type" value="Genomic_DNA"/>
</dbReference>
<dbReference type="SUPFAM" id="SSF48452">
    <property type="entry name" value="TPR-like"/>
    <property type="match status" value="2"/>
</dbReference>
<dbReference type="PANTHER" id="PTHR44757">
    <property type="entry name" value="DIGUANYLATE CYCLASE DGCP"/>
    <property type="match status" value="1"/>
</dbReference>
<dbReference type="InterPro" id="IPR001633">
    <property type="entry name" value="EAL_dom"/>
</dbReference>
<evidence type="ECO:0000313" key="4">
    <source>
        <dbReference type="Proteomes" id="UP001232163"/>
    </source>
</evidence>
<accession>A0ABT9MC16</accession>
<sequence length="812" mass="88466">MSPIPDRHVLPRPEGASEHLQALLTSAEPLMVSDAERASELLHEAQRLAAHLGDLRGVARALTLLGGAQMVRSQYAEAAQTYAQARHAARDAGDGGSEARAVNGLGMIARAMGRYGEAMEHYLDSLRIAQAQGDELGQARTLCNVGVVHSELGEHELGLQAFQKMQALARRTGHLILHSTSMINIAFVYHELGRHDEALDVARVHLPVIRAQGLRQHEVILQATVMGCLVAQGHARDAAQLAEATLPLAREVGDHEHLAHIHVAYGQALLDLGEYGAAAEQLEAALQGTREHGLRAQERTALQALSVLHARQRHWEQAYELAVASHTLDRALHAHDLDRRTKVLSAQMQVEMLQREAEVERLRSAELAQMNLELTAAQRRLSYRATHDALTGLANRAHFQAELERALYTAADEPFGVLFLDLDRFKHVNDTLGHDVGDALLREVARRLRRVVRRGDLVARMGGDEFTVILRELRSAPDAERIARKILNRLAQTFEVGGHTLHVTASIGVAVAPQDGHDVTTLQKHADIAMYRAKQGGKNGVRTFQPTMGSETAERVDVERDLREALSRQELTLHYQPLYAAPAGTVTGFEALVRWNHPTQGLLPPGKFIGVAEDSGLIVPLGAWVLGEACRQAAAWQAHGPVSISVNVSPLQFDQPDFLGTVKEALQSSGLDPHQLILELTESVVIRHPESAVAQLQELRALGIRIALDDFGTGQSSLSLLRRLPIDILKIDRSFVQDDGGTLESAQVMVGVMVTLAHSFRMAVVAEGVETEGQLALVRALGCDGMQGYLLARPLSAEAARALLVTTLPISA</sequence>
<dbReference type="PROSITE" id="PS50883">
    <property type="entry name" value="EAL"/>
    <property type="match status" value="1"/>
</dbReference>
<dbReference type="Pfam" id="PF13424">
    <property type="entry name" value="TPR_12"/>
    <property type="match status" value="1"/>
</dbReference>
<dbReference type="InterPro" id="IPR000160">
    <property type="entry name" value="GGDEF_dom"/>
</dbReference>
<dbReference type="PROSITE" id="PS50887">
    <property type="entry name" value="GGDEF"/>
    <property type="match status" value="1"/>
</dbReference>
<reference evidence="3 4" key="1">
    <citation type="submission" date="2023-07" db="EMBL/GenBank/DDBJ databases">
        <title>Genomic Encyclopedia of Type Strains, Phase IV (KMG-IV): sequencing the most valuable type-strain genomes for metagenomic binning, comparative biology and taxonomic classification.</title>
        <authorList>
            <person name="Goeker M."/>
        </authorList>
    </citation>
    <scope>NUCLEOTIDE SEQUENCE [LARGE SCALE GENOMIC DNA]</scope>
    <source>
        <strain evidence="3 4">NIO-1023</strain>
    </source>
</reference>
<dbReference type="InterPro" id="IPR029787">
    <property type="entry name" value="Nucleotide_cyclase"/>
</dbReference>
<dbReference type="RefSeq" id="WP_307465490.1">
    <property type="nucleotide sequence ID" value="NZ_JAURUR010000003.1"/>
</dbReference>
<dbReference type="Proteomes" id="UP001232163">
    <property type="component" value="Unassembled WGS sequence"/>
</dbReference>
<dbReference type="InterPro" id="IPR052155">
    <property type="entry name" value="Biofilm_reg_signaling"/>
</dbReference>
<feature type="domain" description="EAL" evidence="1">
    <location>
        <begin position="555"/>
        <end position="808"/>
    </location>
</feature>
<dbReference type="SMART" id="SM00052">
    <property type="entry name" value="EAL"/>
    <property type="match status" value="1"/>
</dbReference>
<dbReference type="PANTHER" id="PTHR44757:SF2">
    <property type="entry name" value="BIOFILM ARCHITECTURE MAINTENANCE PROTEIN MBAA"/>
    <property type="match status" value="1"/>
</dbReference>
<dbReference type="CDD" id="cd01948">
    <property type="entry name" value="EAL"/>
    <property type="match status" value="1"/>
</dbReference>
<keyword evidence="4" id="KW-1185">Reference proteome</keyword>
<dbReference type="InterPro" id="IPR043128">
    <property type="entry name" value="Rev_trsase/Diguanyl_cyclase"/>
</dbReference>
<evidence type="ECO:0000259" key="1">
    <source>
        <dbReference type="PROSITE" id="PS50883"/>
    </source>
</evidence>
<gene>
    <name evidence="3" type="ORF">QO006_001560</name>
</gene>
<dbReference type="Gene3D" id="1.25.40.10">
    <property type="entry name" value="Tetratricopeptide repeat domain"/>
    <property type="match status" value="2"/>
</dbReference>
<dbReference type="Pfam" id="PF00563">
    <property type="entry name" value="EAL"/>
    <property type="match status" value="1"/>
</dbReference>
<evidence type="ECO:0000259" key="2">
    <source>
        <dbReference type="PROSITE" id="PS50887"/>
    </source>
</evidence>
<dbReference type="InterPro" id="IPR019734">
    <property type="entry name" value="TPR_rpt"/>
</dbReference>
<name>A0ABT9MC16_9DEIO</name>
<protein>
    <submittedName>
        <fullName evidence="3">Diguanylate cyclase (GGDEF)-like protein</fullName>
    </submittedName>
</protein>
<dbReference type="Pfam" id="PF00990">
    <property type="entry name" value="GGDEF"/>
    <property type="match status" value="1"/>
</dbReference>
<dbReference type="NCBIfam" id="TIGR00254">
    <property type="entry name" value="GGDEF"/>
    <property type="match status" value="1"/>
</dbReference>
<dbReference type="CDD" id="cd01949">
    <property type="entry name" value="GGDEF"/>
    <property type="match status" value="1"/>
</dbReference>
<dbReference type="Gene3D" id="3.20.20.450">
    <property type="entry name" value="EAL domain"/>
    <property type="match status" value="1"/>
</dbReference>
<evidence type="ECO:0000313" key="3">
    <source>
        <dbReference type="EMBL" id="MDP9764135.1"/>
    </source>
</evidence>
<feature type="domain" description="GGDEF" evidence="2">
    <location>
        <begin position="413"/>
        <end position="546"/>
    </location>
</feature>